<gene>
    <name evidence="2" type="ORF">PKOR_20220</name>
</gene>
<organism evidence="2 3">
    <name type="scientific">Pontibacter korlensis</name>
    <dbReference type="NCBI Taxonomy" id="400092"/>
    <lineage>
        <taxon>Bacteria</taxon>
        <taxon>Pseudomonadati</taxon>
        <taxon>Bacteroidota</taxon>
        <taxon>Cytophagia</taxon>
        <taxon>Cytophagales</taxon>
        <taxon>Hymenobacteraceae</taxon>
        <taxon>Pontibacter</taxon>
    </lineage>
</organism>
<dbReference type="KEGG" id="pko:PKOR_20220"/>
<keyword evidence="1" id="KW-0175">Coiled coil</keyword>
<keyword evidence="3" id="KW-1185">Reference proteome</keyword>
<feature type="coiled-coil region" evidence="1">
    <location>
        <begin position="40"/>
        <end position="67"/>
    </location>
</feature>
<proteinExistence type="predicted"/>
<evidence type="ECO:0000313" key="2">
    <source>
        <dbReference type="EMBL" id="AKD04989.1"/>
    </source>
</evidence>
<reference evidence="2 3" key="1">
    <citation type="journal article" date="2015" name="Sci. Rep.">
        <title>Unraveling adaptation of Pontibacter korlensis to radiation and infertility in desert through complete genome and comparative transcriptomic analysis.</title>
        <authorList>
            <person name="Dai J."/>
            <person name="Dai W."/>
            <person name="Qiu C."/>
            <person name="Yang Z."/>
            <person name="Zhang Y."/>
            <person name="Zhou M."/>
            <person name="Zhang L."/>
            <person name="Fang C."/>
            <person name="Gao Q."/>
            <person name="Yang Q."/>
            <person name="Li X."/>
            <person name="Wang Z."/>
            <person name="Wang Z."/>
            <person name="Jia Z."/>
            <person name="Chen X."/>
        </authorList>
    </citation>
    <scope>NUCLEOTIDE SEQUENCE [LARGE SCALE GENOMIC DNA]</scope>
    <source>
        <strain evidence="2 3">X14-1T</strain>
    </source>
</reference>
<dbReference type="EMBL" id="CP009621">
    <property type="protein sequence ID" value="AKD04989.1"/>
    <property type="molecule type" value="Genomic_DNA"/>
</dbReference>
<dbReference type="PATRIC" id="fig|400092.3.peg.4430"/>
<sequence length="69" mass="7945">MNSEAIEVLEKEMALKQKLLYKQQPVGSKRKAPVVLLHDIAALKKSIKALRKQHIKAQKKRNALKEKWA</sequence>
<dbReference type="HOGENOM" id="CLU_2772384_0_0_10"/>
<evidence type="ECO:0000313" key="3">
    <source>
        <dbReference type="Proteomes" id="UP000033109"/>
    </source>
</evidence>
<protein>
    <submittedName>
        <fullName evidence="2">Uncharacterized protein</fullName>
    </submittedName>
</protein>
<evidence type="ECO:0000256" key="1">
    <source>
        <dbReference type="SAM" id="Coils"/>
    </source>
</evidence>
<dbReference type="Proteomes" id="UP000033109">
    <property type="component" value="Chromosome"/>
</dbReference>
<accession>A0A0E3ZJ22</accession>
<dbReference type="AlphaFoldDB" id="A0A0E3ZJ22"/>
<name>A0A0E3ZJ22_9BACT</name>